<keyword evidence="1" id="KW-1133">Transmembrane helix</keyword>
<gene>
    <name evidence="2" type="ORF">ACFSUB_04245</name>
</gene>
<dbReference type="Proteomes" id="UP001597520">
    <property type="component" value="Unassembled WGS sequence"/>
</dbReference>
<proteinExistence type="predicted"/>
<feature type="transmembrane region" description="Helical" evidence="1">
    <location>
        <begin position="12"/>
        <end position="33"/>
    </location>
</feature>
<evidence type="ECO:0000313" key="2">
    <source>
        <dbReference type="EMBL" id="MFD2704665.1"/>
    </source>
</evidence>
<dbReference type="RefSeq" id="WP_380711941.1">
    <property type="nucleotide sequence ID" value="NZ_JBHUML010000002.1"/>
</dbReference>
<comment type="caution">
    <text evidence="2">The sequence shown here is derived from an EMBL/GenBank/DDBJ whole genome shotgun (WGS) entry which is preliminary data.</text>
</comment>
<feature type="transmembrane region" description="Helical" evidence="1">
    <location>
        <begin position="39"/>
        <end position="56"/>
    </location>
</feature>
<sequence>MEIVAEFTYGTWWLFVASAIVLIVGVATVSAGIDGQEPFFVTLGIIITLIGGLFLTQSVVIETRYEAIVDDYNEVYEQGYEIVDQRGEITIIRKVGE</sequence>
<reference evidence="3" key="1">
    <citation type="journal article" date="2019" name="Int. J. Syst. Evol. Microbiol.">
        <title>The Global Catalogue of Microorganisms (GCM) 10K type strain sequencing project: providing services to taxonomists for standard genome sequencing and annotation.</title>
        <authorList>
            <consortium name="The Broad Institute Genomics Platform"/>
            <consortium name="The Broad Institute Genome Sequencing Center for Infectious Disease"/>
            <person name="Wu L."/>
            <person name="Ma J."/>
        </authorList>
    </citation>
    <scope>NUCLEOTIDE SEQUENCE [LARGE SCALE GENOMIC DNA]</scope>
    <source>
        <strain evidence="3">KCTC 33792</strain>
    </source>
</reference>
<keyword evidence="1" id="KW-0472">Membrane</keyword>
<keyword evidence="1" id="KW-0812">Transmembrane</keyword>
<organism evidence="2 3">
    <name type="scientific">Salibacterium lacus</name>
    <dbReference type="NCBI Taxonomy" id="1898109"/>
    <lineage>
        <taxon>Bacteria</taxon>
        <taxon>Bacillati</taxon>
        <taxon>Bacillota</taxon>
        <taxon>Bacilli</taxon>
        <taxon>Bacillales</taxon>
        <taxon>Bacillaceae</taxon>
    </lineage>
</organism>
<accession>A0ABW5SY23</accession>
<evidence type="ECO:0000313" key="3">
    <source>
        <dbReference type="Proteomes" id="UP001597520"/>
    </source>
</evidence>
<evidence type="ECO:0000256" key="1">
    <source>
        <dbReference type="SAM" id="Phobius"/>
    </source>
</evidence>
<name>A0ABW5SY23_9BACI</name>
<dbReference type="EMBL" id="JBHUML010000002">
    <property type="protein sequence ID" value="MFD2704665.1"/>
    <property type="molecule type" value="Genomic_DNA"/>
</dbReference>
<keyword evidence="3" id="KW-1185">Reference proteome</keyword>
<protein>
    <submittedName>
        <fullName evidence="2">Uncharacterized protein</fullName>
    </submittedName>
</protein>